<dbReference type="Proteomes" id="UP000054023">
    <property type="component" value="Unassembled WGS sequence"/>
</dbReference>
<reference evidence="3" key="1">
    <citation type="submission" date="2015-12" db="EMBL/GenBank/DDBJ databases">
        <authorList>
            <person name="Nair G.R."/>
            <person name="Kaur G."/>
            <person name="Mayilraj S."/>
        </authorList>
    </citation>
    <scope>NUCLEOTIDE SEQUENCE [LARGE SCALE GENOMIC DNA]</scope>
    <source>
        <strain evidence="3">CD08_7</strain>
    </source>
</reference>
<sequence>MPSRREELIAGALTGSLSDAEWQELDQARAADPTIDAELAELRATASRLDAADLSWREEALPASLEERIRAATSESESERDGEDGRSSSDL</sequence>
<feature type="region of interest" description="Disordered" evidence="1">
    <location>
        <begin position="63"/>
        <end position="91"/>
    </location>
</feature>
<evidence type="ECO:0000256" key="1">
    <source>
        <dbReference type="SAM" id="MobiDB-lite"/>
    </source>
</evidence>
<accession>A0A0W8IIX3</accession>
<evidence type="ECO:0000313" key="3">
    <source>
        <dbReference type="Proteomes" id="UP000054023"/>
    </source>
</evidence>
<organism evidence="2 3">
    <name type="scientific">Nesterenkonia jeotgali</name>
    <dbReference type="NCBI Taxonomy" id="317018"/>
    <lineage>
        <taxon>Bacteria</taxon>
        <taxon>Bacillati</taxon>
        <taxon>Actinomycetota</taxon>
        <taxon>Actinomycetes</taxon>
        <taxon>Micrococcales</taxon>
        <taxon>Micrococcaceae</taxon>
        <taxon>Nesterenkonia</taxon>
    </lineage>
</organism>
<name>A0A0W8IIX3_9MICC</name>
<dbReference type="AlphaFoldDB" id="A0A0W8IIX3"/>
<feature type="compositionally biased region" description="Basic and acidic residues" evidence="1">
    <location>
        <begin position="77"/>
        <end position="91"/>
    </location>
</feature>
<keyword evidence="3" id="KW-1185">Reference proteome</keyword>
<dbReference type="EMBL" id="LQBM01000002">
    <property type="protein sequence ID" value="KUG59817.1"/>
    <property type="molecule type" value="Genomic_DNA"/>
</dbReference>
<comment type="caution">
    <text evidence="2">The sequence shown here is derived from an EMBL/GenBank/DDBJ whole genome shotgun (WGS) entry which is preliminary data.</text>
</comment>
<protein>
    <submittedName>
        <fullName evidence="2">Uncharacterized protein</fullName>
    </submittedName>
</protein>
<gene>
    <name evidence="2" type="ORF">AVL63_12185</name>
</gene>
<proteinExistence type="predicted"/>
<evidence type="ECO:0000313" key="2">
    <source>
        <dbReference type="EMBL" id="KUG59817.1"/>
    </source>
</evidence>